<reference evidence="2" key="1">
    <citation type="journal article" date="2019" name="Int. J. Syst. Evol. Microbiol.">
        <title>The Global Catalogue of Microorganisms (GCM) 10K type strain sequencing project: providing services to taxonomists for standard genome sequencing and annotation.</title>
        <authorList>
            <consortium name="The Broad Institute Genomics Platform"/>
            <consortium name="The Broad Institute Genome Sequencing Center for Infectious Disease"/>
            <person name="Wu L."/>
            <person name="Ma J."/>
        </authorList>
    </citation>
    <scope>NUCLEOTIDE SEQUENCE [LARGE SCALE GENOMIC DNA]</scope>
    <source>
        <strain evidence="2">JCM 17386</strain>
    </source>
</reference>
<name>A0ABP7Y407_9FLAO</name>
<dbReference type="Proteomes" id="UP001501333">
    <property type="component" value="Unassembled WGS sequence"/>
</dbReference>
<organism evidence="1 2">
    <name type="scientific">Flavobacterium chungbukense</name>
    <dbReference type="NCBI Taxonomy" id="877464"/>
    <lineage>
        <taxon>Bacteria</taxon>
        <taxon>Pseudomonadati</taxon>
        <taxon>Bacteroidota</taxon>
        <taxon>Flavobacteriia</taxon>
        <taxon>Flavobacteriales</taxon>
        <taxon>Flavobacteriaceae</taxon>
        <taxon>Flavobacterium</taxon>
    </lineage>
</organism>
<comment type="caution">
    <text evidence="1">The sequence shown here is derived from an EMBL/GenBank/DDBJ whole genome shotgun (WGS) entry which is preliminary data.</text>
</comment>
<sequence>MFVKRLSCKLLEIKMKKATRIILLIFLILVIALFVHPKKVIYAPKITGKIIDKNGNPIKDAIVSRIEYLSSVNEKHGYFEYTEYNTQIIKSDKKGVFQLDEKSRIEWIHSPLNLSFAWCFGNFKVEKDGYKTYTTKFDEFREFHKDHCYACENIEFKPVITLEESK</sequence>
<protein>
    <recommendedName>
        <fullName evidence="3">Carboxypeptidase regulatory-like domain-containing protein</fullName>
    </recommendedName>
</protein>
<proteinExistence type="predicted"/>
<accession>A0ABP7Y407</accession>
<gene>
    <name evidence="1" type="ORF">GCM10022250_20540</name>
</gene>
<dbReference type="EMBL" id="BAABAO010000006">
    <property type="protein sequence ID" value="GAA4130109.1"/>
    <property type="molecule type" value="Genomic_DNA"/>
</dbReference>
<evidence type="ECO:0000313" key="2">
    <source>
        <dbReference type="Proteomes" id="UP001501333"/>
    </source>
</evidence>
<evidence type="ECO:0008006" key="3">
    <source>
        <dbReference type="Google" id="ProtNLM"/>
    </source>
</evidence>
<keyword evidence="2" id="KW-1185">Reference proteome</keyword>
<evidence type="ECO:0000313" key="1">
    <source>
        <dbReference type="EMBL" id="GAA4130109.1"/>
    </source>
</evidence>